<gene>
    <name evidence="1" type="ORF">MMYC01_207891</name>
</gene>
<dbReference type="AlphaFoldDB" id="A0A175VXZ2"/>
<name>A0A175VXZ2_9PEZI</name>
<dbReference type="VEuPathDB" id="FungiDB:MMYC01_207891"/>
<sequence length="132" mass="15363">MVDANDSREFLLRLSHTPTWHGFLDNPDQKGQRKERISGDYDEIEIAIKAVFGGPDEERQAEERLSRLRQDRSAATCAAGFRQQSVRALMHASCEELKGCVKDELYRIDRPDTLDAYIEEAVRIYNRQYERE</sequence>
<proteinExistence type="predicted"/>
<dbReference type="Proteomes" id="UP000078237">
    <property type="component" value="Unassembled WGS sequence"/>
</dbReference>
<protein>
    <submittedName>
        <fullName evidence="1">Uncharacterized protein</fullName>
    </submittedName>
</protein>
<organism evidence="1 2">
    <name type="scientific">Madurella mycetomatis</name>
    <dbReference type="NCBI Taxonomy" id="100816"/>
    <lineage>
        <taxon>Eukaryota</taxon>
        <taxon>Fungi</taxon>
        <taxon>Dikarya</taxon>
        <taxon>Ascomycota</taxon>
        <taxon>Pezizomycotina</taxon>
        <taxon>Sordariomycetes</taxon>
        <taxon>Sordariomycetidae</taxon>
        <taxon>Sordariales</taxon>
        <taxon>Sordariales incertae sedis</taxon>
        <taxon>Madurella</taxon>
    </lineage>
</organism>
<accession>A0A175VXZ2</accession>
<dbReference type="OrthoDB" id="4590827at2759"/>
<comment type="caution">
    <text evidence="1">The sequence shown here is derived from an EMBL/GenBank/DDBJ whole genome shotgun (WGS) entry which is preliminary data.</text>
</comment>
<reference evidence="1 2" key="1">
    <citation type="journal article" date="2016" name="Genome Announc.">
        <title>Genome Sequence of Madurella mycetomatis mm55, Isolated from a Human Mycetoma Case in Sudan.</title>
        <authorList>
            <person name="Smit S."/>
            <person name="Derks M.F."/>
            <person name="Bervoets S."/>
            <person name="Fahal A."/>
            <person name="van Leeuwen W."/>
            <person name="van Belkum A."/>
            <person name="van de Sande W.W."/>
        </authorList>
    </citation>
    <scope>NUCLEOTIDE SEQUENCE [LARGE SCALE GENOMIC DNA]</scope>
    <source>
        <strain evidence="2">mm55</strain>
    </source>
</reference>
<evidence type="ECO:0000313" key="2">
    <source>
        <dbReference type="Proteomes" id="UP000078237"/>
    </source>
</evidence>
<dbReference type="STRING" id="100816.A0A175VXZ2"/>
<evidence type="ECO:0000313" key="1">
    <source>
        <dbReference type="EMBL" id="KXX76223.1"/>
    </source>
</evidence>
<dbReference type="EMBL" id="LCTW02000222">
    <property type="protein sequence ID" value="KXX76223.1"/>
    <property type="molecule type" value="Genomic_DNA"/>
</dbReference>
<keyword evidence="2" id="KW-1185">Reference proteome</keyword>